<feature type="region of interest" description="Disordered" evidence="3">
    <location>
        <begin position="44"/>
        <end position="71"/>
    </location>
</feature>
<dbReference type="Gene3D" id="1.10.8.60">
    <property type="match status" value="1"/>
</dbReference>
<dbReference type="InterPro" id="IPR002078">
    <property type="entry name" value="Sigma_54_int"/>
</dbReference>
<reference evidence="5 6" key="1">
    <citation type="submission" date="2005-09" db="EMBL/GenBank/DDBJ databases">
        <authorList>
            <person name="Woods D.E."/>
            <person name="Nierman W.C."/>
        </authorList>
    </citation>
    <scope>NUCLEOTIDE SEQUENCE [LARGE SCALE GENOMIC DNA]</scope>
    <source>
        <strain evidence="5 6">1710b</strain>
    </source>
</reference>
<dbReference type="InterPro" id="IPR058031">
    <property type="entry name" value="AAA_lid_NorR"/>
</dbReference>
<sequence length="462" mass="51169">MATRFSIRSARISLRARVRWSRTLTRPAGTACRRVIRRSISRRSIRRSREAAGKASASRLASTRSSPTGRTKICTVTTGGIRTSRSRKEAARRLCSGLPDGAIRLARHRRCRAGIARRGGTVPSGFAVPPRPQAFLMAHFFMHWLPVGRAPTGAGIRRHCAATEPRSLMRDAAHRCNARAVVAALHLPAETRGFDARVYRPRSDRRADSSMHLDVPCSRRLGRREAPKRLSARAPECPSARVSAVTIGASSAEPWLCPPSLLSRSASARRRGKPLDTRERIAASGIDSRVSRGARMLTHRDLKNAIAKGMFRMDLFHRIAVTAASIPDLRERIEDLPSLIAYWLARLCERHGLPPRQFDDEAYARRLDCPWSGNVRELRSAIEGLVLLSDGPVITAEKQPAEIGEPASVPAHRAWVASGRRRAARMRRGRVHPPRARSPSRQSHGGGESARHREKHAVREGP</sequence>
<dbReference type="PROSITE" id="PS50045">
    <property type="entry name" value="SIGMA54_INTERACT_4"/>
    <property type="match status" value="1"/>
</dbReference>
<dbReference type="KEGG" id="bpm:BURPS1710b_0559"/>
<dbReference type="EnsemblBacteria" id="ABA49322">
    <property type="protein sequence ID" value="ABA49322"/>
    <property type="gene ID" value="BURPS1710b_0559"/>
</dbReference>
<proteinExistence type="predicted"/>
<protein>
    <submittedName>
        <fullName evidence="5">Fis family regulatory protein</fullName>
    </submittedName>
</protein>
<evidence type="ECO:0000313" key="5">
    <source>
        <dbReference type="EMBL" id="ABA49322.1"/>
    </source>
</evidence>
<dbReference type="HOGENOM" id="CLU_047369_0_0_4"/>
<feature type="compositionally biased region" description="Low complexity" evidence="3">
    <location>
        <begin position="55"/>
        <end position="66"/>
    </location>
</feature>
<feature type="compositionally biased region" description="Basic residues" evidence="3">
    <location>
        <begin position="419"/>
        <end position="435"/>
    </location>
</feature>
<dbReference type="InterPro" id="IPR027417">
    <property type="entry name" value="P-loop_NTPase"/>
</dbReference>
<evidence type="ECO:0000256" key="3">
    <source>
        <dbReference type="SAM" id="MobiDB-lite"/>
    </source>
</evidence>
<name>Q3JWT0_BURP1</name>
<keyword evidence="2" id="KW-0067">ATP-binding</keyword>
<evidence type="ECO:0000259" key="4">
    <source>
        <dbReference type="PROSITE" id="PS50045"/>
    </source>
</evidence>
<dbReference type="GO" id="GO:0006355">
    <property type="term" value="P:regulation of DNA-templated transcription"/>
    <property type="evidence" value="ECO:0007669"/>
    <property type="project" value="InterPro"/>
</dbReference>
<dbReference type="EMBL" id="CP000124">
    <property type="protein sequence ID" value="ABA49322.1"/>
    <property type="molecule type" value="Genomic_DNA"/>
</dbReference>
<keyword evidence="1" id="KW-0547">Nucleotide-binding</keyword>
<evidence type="ECO:0000256" key="1">
    <source>
        <dbReference type="ARBA" id="ARBA00022741"/>
    </source>
</evidence>
<gene>
    <name evidence="5" type="primary">hydG</name>
    <name evidence="5" type="ordered locus">BURPS1710b_0559</name>
</gene>
<feature type="region of interest" description="Disordered" evidence="3">
    <location>
        <begin position="414"/>
        <end position="462"/>
    </location>
</feature>
<feature type="domain" description="Sigma-54 factor interaction" evidence="4">
    <location>
        <begin position="298"/>
        <end position="387"/>
    </location>
</feature>
<organism evidence="5 6">
    <name type="scientific">Burkholderia pseudomallei (strain 1710b)</name>
    <dbReference type="NCBI Taxonomy" id="320372"/>
    <lineage>
        <taxon>Bacteria</taxon>
        <taxon>Pseudomonadati</taxon>
        <taxon>Pseudomonadota</taxon>
        <taxon>Betaproteobacteria</taxon>
        <taxon>Burkholderiales</taxon>
        <taxon>Burkholderiaceae</taxon>
        <taxon>Burkholderia</taxon>
        <taxon>pseudomallei group</taxon>
    </lineage>
</organism>
<dbReference type="SUPFAM" id="SSF52540">
    <property type="entry name" value="P-loop containing nucleoside triphosphate hydrolases"/>
    <property type="match status" value="1"/>
</dbReference>
<dbReference type="Pfam" id="PF25601">
    <property type="entry name" value="AAA_lid_14"/>
    <property type="match status" value="1"/>
</dbReference>
<accession>Q3JWT0</accession>
<evidence type="ECO:0000313" key="6">
    <source>
        <dbReference type="Proteomes" id="UP000002700"/>
    </source>
</evidence>
<dbReference type="Proteomes" id="UP000002700">
    <property type="component" value="Chromosome I"/>
</dbReference>
<dbReference type="GO" id="GO:0005524">
    <property type="term" value="F:ATP binding"/>
    <property type="evidence" value="ECO:0007669"/>
    <property type="project" value="UniProtKB-KW"/>
</dbReference>
<evidence type="ECO:0000256" key="2">
    <source>
        <dbReference type="ARBA" id="ARBA00022840"/>
    </source>
</evidence>
<dbReference type="AlphaFoldDB" id="Q3JWT0"/>
<dbReference type="PANTHER" id="PTHR32071">
    <property type="entry name" value="TRANSCRIPTIONAL REGULATORY PROTEIN"/>
    <property type="match status" value="1"/>
</dbReference>